<gene>
    <name evidence="2" type="ORF">E1B28_002074</name>
</gene>
<dbReference type="AlphaFoldDB" id="A0A9P7V4P0"/>
<feature type="transmembrane region" description="Helical" evidence="1">
    <location>
        <begin position="261"/>
        <end position="283"/>
    </location>
</feature>
<dbReference type="GeneID" id="66071150"/>
<evidence type="ECO:0000256" key="1">
    <source>
        <dbReference type="SAM" id="Phobius"/>
    </source>
</evidence>
<evidence type="ECO:0000313" key="3">
    <source>
        <dbReference type="Proteomes" id="UP001049176"/>
    </source>
</evidence>
<keyword evidence="3" id="KW-1185">Reference proteome</keyword>
<feature type="transmembrane region" description="Helical" evidence="1">
    <location>
        <begin position="27"/>
        <end position="52"/>
    </location>
</feature>
<accession>A0A9P7V4P0</accession>
<protein>
    <submittedName>
        <fullName evidence="2">Uncharacterized protein</fullName>
    </submittedName>
</protein>
<comment type="caution">
    <text evidence="2">The sequence shown here is derived from an EMBL/GenBank/DDBJ whole genome shotgun (WGS) entry which is preliminary data.</text>
</comment>
<feature type="transmembrane region" description="Helical" evidence="1">
    <location>
        <begin position="104"/>
        <end position="126"/>
    </location>
</feature>
<dbReference type="KEGG" id="more:E1B28_002074"/>
<feature type="transmembrane region" description="Helical" evidence="1">
    <location>
        <begin position="147"/>
        <end position="169"/>
    </location>
</feature>
<evidence type="ECO:0000313" key="2">
    <source>
        <dbReference type="EMBL" id="KAG7100299.1"/>
    </source>
</evidence>
<feature type="transmembrane region" description="Helical" evidence="1">
    <location>
        <begin position="233"/>
        <end position="255"/>
    </location>
</feature>
<dbReference type="Proteomes" id="UP001049176">
    <property type="component" value="Chromosome 1"/>
</dbReference>
<keyword evidence="1" id="KW-1133">Transmembrane helix</keyword>
<organism evidence="2 3">
    <name type="scientific">Marasmius oreades</name>
    <name type="common">fairy-ring Marasmius</name>
    <dbReference type="NCBI Taxonomy" id="181124"/>
    <lineage>
        <taxon>Eukaryota</taxon>
        <taxon>Fungi</taxon>
        <taxon>Dikarya</taxon>
        <taxon>Basidiomycota</taxon>
        <taxon>Agaricomycotina</taxon>
        <taxon>Agaricomycetes</taxon>
        <taxon>Agaricomycetidae</taxon>
        <taxon>Agaricales</taxon>
        <taxon>Marasmiineae</taxon>
        <taxon>Marasmiaceae</taxon>
        <taxon>Marasmius</taxon>
    </lineage>
</organism>
<keyword evidence="1" id="KW-0472">Membrane</keyword>
<keyword evidence="1" id="KW-0812">Transmembrane</keyword>
<reference evidence="2" key="1">
    <citation type="journal article" date="2021" name="Genome Biol. Evol.">
        <title>The assembled and annotated genome of the fairy-ring fungus Marasmius oreades.</title>
        <authorList>
            <person name="Hiltunen M."/>
            <person name="Ament-Velasquez S.L."/>
            <person name="Johannesson H."/>
        </authorList>
    </citation>
    <scope>NUCLEOTIDE SEQUENCE</scope>
    <source>
        <strain evidence="2">03SP1</strain>
    </source>
</reference>
<feature type="transmembrane region" description="Helical" evidence="1">
    <location>
        <begin position="64"/>
        <end position="84"/>
    </location>
</feature>
<dbReference type="RefSeq" id="XP_043016769.1">
    <property type="nucleotide sequence ID" value="XM_043148055.1"/>
</dbReference>
<proteinExistence type="predicted"/>
<dbReference type="OrthoDB" id="2641762at2759"/>
<name>A0A9P7V4P0_9AGAR</name>
<feature type="transmembrane region" description="Helical" evidence="1">
    <location>
        <begin position="189"/>
        <end position="212"/>
    </location>
</feature>
<sequence>MGDISDPTSWAPVNESSWDLLNDSVNLIGSTTICGVSYGVALTLLLVCAITFRRNLRNSRAGLYQMLYISFMFILGTIYIASNARTMELSYVLNRNYPGGPAQYSYYIYSQPITIVGLVAFFGANWMSDALLLWRLFIIYASSPYRLPVIVFPSLLFLASLSMSIITIVTSTQPNSSFWATNAVQFALAYYSLTVSFTIISTVLMLVQLFIFRRRFMEYLGEEYADRYTSIGAMLIESSALYTVWSIIFLGLYIVNHPVQYVFLASLAEVQIISPLLIILRVFQRKAWDSSTEATLTSLQVRTGTQNRSMFQRSSLEAGVSTSESMKSSTLRVVKQEESFTAPP</sequence>
<dbReference type="EMBL" id="CM032181">
    <property type="protein sequence ID" value="KAG7100299.1"/>
    <property type="molecule type" value="Genomic_DNA"/>
</dbReference>